<feature type="transmembrane region" description="Helical" evidence="6">
    <location>
        <begin position="155"/>
        <end position="175"/>
    </location>
</feature>
<feature type="transmembrane region" description="Helical" evidence="6">
    <location>
        <begin position="187"/>
        <end position="204"/>
    </location>
</feature>
<dbReference type="OrthoDB" id="8479066at2"/>
<feature type="transmembrane region" description="Helical" evidence="6">
    <location>
        <begin position="35"/>
        <end position="56"/>
    </location>
</feature>
<evidence type="ECO:0000256" key="5">
    <source>
        <dbReference type="ARBA" id="ARBA00023136"/>
    </source>
</evidence>
<dbReference type="Proteomes" id="UP000215450">
    <property type="component" value="Unassembled WGS sequence"/>
</dbReference>
<feature type="transmembrane region" description="Helical" evidence="6">
    <location>
        <begin position="102"/>
        <end position="119"/>
    </location>
</feature>
<keyword evidence="3 6" id="KW-0812">Transmembrane</keyword>
<dbReference type="InterPro" id="IPR000620">
    <property type="entry name" value="EamA_dom"/>
</dbReference>
<reference evidence="8" key="1">
    <citation type="submission" date="2017-05" db="EMBL/GenBank/DDBJ databases">
        <authorList>
            <person name="Song R."/>
            <person name="Chenine A.L."/>
            <person name="Ruprecht R.M."/>
        </authorList>
    </citation>
    <scope>NUCLEOTIDE SEQUENCE</scope>
    <source>
        <strain evidence="8">Kingella_eburonensis</strain>
    </source>
</reference>
<evidence type="ECO:0000256" key="4">
    <source>
        <dbReference type="ARBA" id="ARBA00022989"/>
    </source>
</evidence>
<evidence type="ECO:0000256" key="6">
    <source>
        <dbReference type="SAM" id="Phobius"/>
    </source>
</evidence>
<dbReference type="STRING" id="1522312.GCA_900177895_02086"/>
<dbReference type="Gene3D" id="1.10.3730.20">
    <property type="match status" value="1"/>
</dbReference>
<dbReference type="EMBL" id="FXUV02000001">
    <property type="protein sequence ID" value="SNB51557.1"/>
    <property type="molecule type" value="Genomic_DNA"/>
</dbReference>
<evidence type="ECO:0000313" key="10">
    <source>
        <dbReference type="Proteomes" id="UP000215450"/>
    </source>
</evidence>
<sequence length="310" mass="34106">MQQKPLLGCSLALLATMTWGTLPLAAQQVLKALDAQTLVWARFVVAGAVLFVLLCARRRLPDWSRMNKRDWACVVMGFVGLSCNFVLFAQALNYISPTTDQVLWQLAPFTMIGCSVLLFKERINRFQIIGFVLLIVGLIGFFNDRFVEILQFNSYSLGILMGASASMIWVIYGIAQKFLLHVLSSQQILMLIYAGCALFLSPIVSPSELLALRGFPLVCLIYCCLNTLVGYGSYGEALNHWDASKVSVITTLIPIFTMLFSLLAHKLQPETFAPLNMNALSYAGAFVVVAGAILAAVGEKLFQKKSDKAA</sequence>
<evidence type="ECO:0000259" key="7">
    <source>
        <dbReference type="Pfam" id="PF00892"/>
    </source>
</evidence>
<feature type="transmembrane region" description="Helical" evidence="6">
    <location>
        <begin position="279"/>
        <end position="298"/>
    </location>
</feature>
<proteinExistence type="predicted"/>
<feature type="domain" description="EamA" evidence="7">
    <location>
        <begin position="157"/>
        <end position="287"/>
    </location>
</feature>
<dbReference type="InterPro" id="IPR037185">
    <property type="entry name" value="EmrE-like"/>
</dbReference>
<dbReference type="Pfam" id="PF00892">
    <property type="entry name" value="EamA"/>
    <property type="match status" value="2"/>
</dbReference>
<evidence type="ECO:0000256" key="2">
    <source>
        <dbReference type="ARBA" id="ARBA00022475"/>
    </source>
</evidence>
<evidence type="ECO:0000313" key="9">
    <source>
        <dbReference type="EMBL" id="SNB51557.1"/>
    </source>
</evidence>
<protein>
    <submittedName>
        <fullName evidence="8">Putative inner membrane transporter YhbE</fullName>
    </submittedName>
</protein>
<evidence type="ECO:0000313" key="8">
    <source>
        <dbReference type="EMBL" id="SMQ11750.1"/>
    </source>
</evidence>
<name>A0A238HD73_9NEIS</name>
<feature type="transmembrane region" description="Helical" evidence="6">
    <location>
        <begin position="71"/>
        <end position="96"/>
    </location>
</feature>
<keyword evidence="2" id="KW-1003">Cell membrane</keyword>
<keyword evidence="5 6" id="KW-0472">Membrane</keyword>
<comment type="subcellular location">
    <subcellularLocation>
        <location evidence="1">Cell membrane</location>
        <topology evidence="1">Multi-pass membrane protein</topology>
    </subcellularLocation>
</comment>
<evidence type="ECO:0000256" key="1">
    <source>
        <dbReference type="ARBA" id="ARBA00004651"/>
    </source>
</evidence>
<organism evidence="8">
    <name type="scientific">Kingella negevensis</name>
    <dbReference type="NCBI Taxonomy" id="1522312"/>
    <lineage>
        <taxon>Bacteria</taxon>
        <taxon>Pseudomonadati</taxon>
        <taxon>Pseudomonadota</taxon>
        <taxon>Betaproteobacteria</taxon>
        <taxon>Neisseriales</taxon>
        <taxon>Neisseriaceae</taxon>
        <taxon>Kingella</taxon>
    </lineage>
</organism>
<reference evidence="9 10" key="2">
    <citation type="submission" date="2017-06" db="EMBL/GenBank/DDBJ databases">
        <authorList>
            <person name="Kim H.J."/>
            <person name="Triplett B.A."/>
        </authorList>
    </citation>
    <scope>NUCLEOTIDE SEQUENCE [LARGE SCALE GENOMIC DNA]</scope>
    <source>
        <strain evidence="9">Kingella_eburonensis</strain>
    </source>
</reference>
<dbReference type="SUPFAM" id="SSF103481">
    <property type="entry name" value="Multidrug resistance efflux transporter EmrE"/>
    <property type="match status" value="2"/>
</dbReference>
<keyword evidence="4 6" id="KW-1133">Transmembrane helix</keyword>
<dbReference type="AlphaFoldDB" id="A0A238HD73"/>
<dbReference type="PANTHER" id="PTHR32322">
    <property type="entry name" value="INNER MEMBRANE TRANSPORTER"/>
    <property type="match status" value="1"/>
</dbReference>
<feature type="transmembrane region" description="Helical" evidence="6">
    <location>
        <begin position="126"/>
        <end position="143"/>
    </location>
</feature>
<feature type="domain" description="EamA" evidence="7">
    <location>
        <begin position="7"/>
        <end position="141"/>
    </location>
</feature>
<dbReference type="PANTHER" id="PTHR32322:SF18">
    <property type="entry name" value="S-ADENOSYLMETHIONINE_S-ADENOSYLHOMOCYSTEINE TRANSPORTER"/>
    <property type="match status" value="1"/>
</dbReference>
<feature type="transmembrane region" description="Helical" evidence="6">
    <location>
        <begin position="210"/>
        <end position="234"/>
    </location>
</feature>
<dbReference type="GO" id="GO:0005886">
    <property type="term" value="C:plasma membrane"/>
    <property type="evidence" value="ECO:0007669"/>
    <property type="project" value="UniProtKB-SubCell"/>
</dbReference>
<keyword evidence="10" id="KW-1185">Reference proteome</keyword>
<gene>
    <name evidence="8" type="primary">yhbE</name>
    <name evidence="8" type="ORF">KEBURONENSIS_00105</name>
</gene>
<feature type="transmembrane region" description="Helical" evidence="6">
    <location>
        <begin position="246"/>
        <end position="267"/>
    </location>
</feature>
<evidence type="ECO:0000256" key="3">
    <source>
        <dbReference type="ARBA" id="ARBA00022692"/>
    </source>
</evidence>
<dbReference type="EMBL" id="FXUV01000001">
    <property type="protein sequence ID" value="SMQ11750.1"/>
    <property type="molecule type" value="Genomic_DNA"/>
</dbReference>
<accession>A0A238HD73</accession>
<dbReference type="InterPro" id="IPR050638">
    <property type="entry name" value="AA-Vitamin_Transporters"/>
</dbReference>